<proteinExistence type="predicted"/>
<evidence type="ECO:0008006" key="3">
    <source>
        <dbReference type="Google" id="ProtNLM"/>
    </source>
</evidence>
<dbReference type="Proteomes" id="UP000494252">
    <property type="component" value="Unassembled WGS sequence"/>
</dbReference>
<dbReference type="Gene3D" id="3.30.750.180">
    <property type="entry name" value="GpdQ, beta-strand dimerisation domain"/>
    <property type="match status" value="1"/>
</dbReference>
<accession>A0A6J5FI79</accession>
<keyword evidence="2" id="KW-1185">Reference proteome</keyword>
<evidence type="ECO:0000313" key="1">
    <source>
        <dbReference type="EMBL" id="CAB3780312.1"/>
    </source>
</evidence>
<gene>
    <name evidence="1" type="ORF">LMG27177_00893</name>
</gene>
<sequence length="183" mass="19887">MTTIWDDMFPIVALIEGTRVGVVILDTVKPASINVTNAIGAVPAETIDACGELMAQMAPLCDSFVFATHHHLATPYAKKWRSRVQNAFLVFQNAVQLVDMLSKRGEPTVVFHGHRHIAYTGKVQDTDISIVASPSATVGGHARPGEGSWRVVDLQASSGACRLIGRPQFRSLTVHRQDIESTL</sequence>
<organism evidence="1 2">
    <name type="scientific">Paraburkholderia fynbosensis</name>
    <dbReference type="NCBI Taxonomy" id="1200993"/>
    <lineage>
        <taxon>Bacteria</taxon>
        <taxon>Pseudomonadati</taxon>
        <taxon>Pseudomonadota</taxon>
        <taxon>Betaproteobacteria</taxon>
        <taxon>Burkholderiales</taxon>
        <taxon>Burkholderiaceae</taxon>
        <taxon>Paraburkholderia</taxon>
    </lineage>
</organism>
<protein>
    <recommendedName>
        <fullName evidence="3">Calcineurin-like phosphoesterase domain-containing protein</fullName>
    </recommendedName>
</protein>
<dbReference type="InterPro" id="IPR042281">
    <property type="entry name" value="GpdQ_beta-strand"/>
</dbReference>
<evidence type="ECO:0000313" key="2">
    <source>
        <dbReference type="Proteomes" id="UP000494252"/>
    </source>
</evidence>
<reference evidence="1 2" key="1">
    <citation type="submission" date="2020-04" db="EMBL/GenBank/DDBJ databases">
        <authorList>
            <person name="De Canck E."/>
        </authorList>
    </citation>
    <scope>NUCLEOTIDE SEQUENCE [LARGE SCALE GENOMIC DNA]</scope>
    <source>
        <strain evidence="1 2">LMG 27177</strain>
    </source>
</reference>
<dbReference type="EMBL" id="CADIKI010000002">
    <property type="protein sequence ID" value="CAB3780312.1"/>
    <property type="molecule type" value="Genomic_DNA"/>
</dbReference>
<dbReference type="SUPFAM" id="SSF56300">
    <property type="entry name" value="Metallo-dependent phosphatases"/>
    <property type="match status" value="1"/>
</dbReference>
<dbReference type="InterPro" id="IPR029052">
    <property type="entry name" value="Metallo-depent_PP-like"/>
</dbReference>
<name>A0A6J5FI79_9BURK</name>
<dbReference type="AlphaFoldDB" id="A0A6J5FI79"/>